<dbReference type="Pfam" id="PF13625">
    <property type="entry name" value="Helicase_C_3"/>
    <property type="match status" value="1"/>
</dbReference>
<evidence type="ECO:0000259" key="1">
    <source>
        <dbReference type="Pfam" id="PF13625"/>
    </source>
</evidence>
<dbReference type="EMBL" id="CP040899">
    <property type="protein sequence ID" value="QDB78229.1"/>
    <property type="molecule type" value="Genomic_DNA"/>
</dbReference>
<accession>A0ABX5VIQ3</accession>
<sequence length="744" mass="76914">MSTARLADVVAALAGLSDDGLVTLLRDRPDLPVPPPAHLTALAARAVSRPSVERALAGLDRHTLDVAESVCALAALGPVTPQAVAKALGTPKRQVTDAWATLTRLLLVVDGLPVAALLETLGPYPARLGPPLAALTGTHEPVTTAERLAQVMADAPPAAQRVLDALVAGPPVGVTSGEPGTRWLLDHGVLQRLGASQVVLPLETGLAARGGRTHLTTQPVPPAVAAPTRPAAVVAAESTRAAEEAVRLVGLVVREWSLEPVPALRSGGLGVRELRRLAAELDLAPERAATVVELAAAAGLVVPDDDGERTVFVPTAAAADWSEDELADRWAVLATAWTGSTRMPWLVGTRDDRGTLRAALGPGLERGWVARLRRRVLAALAELPAGTAPGAADVHALLRWRAPRATPPEASVAAVLAEAELLGLTGAGALSTAGRAVAAGEEPADVAAALAADLPEPVGEILLQGDLTAVVPGRPTRELAELLGHVADVESRGAALTVRFTAESVRRALDEGLAADALLADLASASRTPLPQALEYLVRDSARRHGRLRVGGAGSYLRTPDEATTRALLTDPQLATLGLRELAPTVLVSPASPGELLETLRRSGAAPVLEGPAGAVSLGSRAGARRSVRAATLVRRAGEVQVQGPDDAALTALVGRMRQGQTRAEQRDDLPATDPVHTVAALREAASAGSQVRVEVIGASGRPERRRVRPLSVEGGRVRMLDLDREAELVVAVHRINAVGAIDG</sequence>
<gene>
    <name evidence="2" type="ORF">FE251_01690</name>
</gene>
<reference evidence="2 3" key="1">
    <citation type="submission" date="2019-05" db="EMBL/GenBank/DDBJ databases">
        <title>Georgenia *** sp. nov., and Georgenia *** sp. nov., isolated from the intestinal contents of plateau pika (Ochotona curzoniae) in the Qinghai-Tibet plateau of China.</title>
        <authorList>
            <person name="Tian Z."/>
        </authorList>
    </citation>
    <scope>NUCLEOTIDE SEQUENCE [LARGE SCALE GENOMIC DNA]</scope>
    <source>
        <strain evidence="2 3">Z294</strain>
    </source>
</reference>
<dbReference type="RefSeq" id="WP_139947554.1">
    <property type="nucleotide sequence ID" value="NZ_CP040899.1"/>
</dbReference>
<feature type="domain" description="Helicase XPB/Ssl2 N-terminal" evidence="1">
    <location>
        <begin position="461"/>
        <end position="583"/>
    </location>
</feature>
<dbReference type="Proteomes" id="UP000313948">
    <property type="component" value="Chromosome"/>
</dbReference>
<name>A0ABX5VIQ3_9MICO</name>
<keyword evidence="3" id="KW-1185">Reference proteome</keyword>
<protein>
    <recommendedName>
        <fullName evidence="1">Helicase XPB/Ssl2 N-terminal domain-containing protein</fullName>
    </recommendedName>
</protein>
<dbReference type="InterPro" id="IPR032830">
    <property type="entry name" value="XPB/Ssl2_N"/>
</dbReference>
<proteinExistence type="predicted"/>
<organism evidence="2 3">
    <name type="scientific">Georgenia wutianyii</name>
    <dbReference type="NCBI Taxonomy" id="2585135"/>
    <lineage>
        <taxon>Bacteria</taxon>
        <taxon>Bacillati</taxon>
        <taxon>Actinomycetota</taxon>
        <taxon>Actinomycetes</taxon>
        <taxon>Micrococcales</taxon>
        <taxon>Bogoriellaceae</taxon>
        <taxon>Georgenia</taxon>
    </lineage>
</organism>
<evidence type="ECO:0000313" key="2">
    <source>
        <dbReference type="EMBL" id="QDB78229.1"/>
    </source>
</evidence>
<evidence type="ECO:0000313" key="3">
    <source>
        <dbReference type="Proteomes" id="UP000313948"/>
    </source>
</evidence>